<dbReference type="RefSeq" id="WP_390226497.1">
    <property type="nucleotide sequence ID" value="NZ_JBHSCN010000001.1"/>
</dbReference>
<reference evidence="2" key="1">
    <citation type="journal article" date="2019" name="Int. J. Syst. Evol. Microbiol.">
        <title>The Global Catalogue of Microorganisms (GCM) 10K type strain sequencing project: providing services to taxonomists for standard genome sequencing and annotation.</title>
        <authorList>
            <consortium name="The Broad Institute Genomics Platform"/>
            <consortium name="The Broad Institute Genome Sequencing Center for Infectious Disease"/>
            <person name="Wu L."/>
            <person name="Ma J."/>
        </authorList>
    </citation>
    <scope>NUCLEOTIDE SEQUENCE [LARGE SCALE GENOMIC DNA]</scope>
    <source>
        <strain evidence="2">CGMCC 1.10363</strain>
    </source>
</reference>
<accession>A0ABV8Q289</accession>
<keyword evidence="2" id="KW-1185">Reference proteome</keyword>
<dbReference type="EMBL" id="JBHSCN010000001">
    <property type="protein sequence ID" value="MFC4241758.1"/>
    <property type="molecule type" value="Genomic_DNA"/>
</dbReference>
<evidence type="ECO:0000313" key="2">
    <source>
        <dbReference type="Proteomes" id="UP001595900"/>
    </source>
</evidence>
<evidence type="ECO:0000313" key="1">
    <source>
        <dbReference type="EMBL" id="MFC4241758.1"/>
    </source>
</evidence>
<evidence type="ECO:0008006" key="3">
    <source>
        <dbReference type="Google" id="ProtNLM"/>
    </source>
</evidence>
<gene>
    <name evidence="1" type="ORF">ACFOYW_00105</name>
</gene>
<protein>
    <recommendedName>
        <fullName evidence="3">Alternate signal-mediated exported protein, RER_14450 family</fullName>
    </recommendedName>
</protein>
<organism evidence="1 2">
    <name type="scientific">Gryllotalpicola reticulitermitis</name>
    <dbReference type="NCBI Taxonomy" id="1184153"/>
    <lineage>
        <taxon>Bacteria</taxon>
        <taxon>Bacillati</taxon>
        <taxon>Actinomycetota</taxon>
        <taxon>Actinomycetes</taxon>
        <taxon>Micrococcales</taxon>
        <taxon>Microbacteriaceae</taxon>
        <taxon>Gryllotalpicola</taxon>
    </lineage>
</organism>
<comment type="caution">
    <text evidence="1">The sequence shown here is derived from an EMBL/GenBank/DDBJ whole genome shotgun (WGS) entry which is preliminary data.</text>
</comment>
<dbReference type="Proteomes" id="UP001595900">
    <property type="component" value="Unassembled WGS sequence"/>
</dbReference>
<proteinExistence type="predicted"/>
<sequence>MTQQVAPQGARKNSRKRRVLIAATATALAAGVVGVEALDTLRVSLKDNASAVSGAYVPAPQLNVEGEPFEIAYSANGEITGTGTQPWKIANTGDADASWDGVFVPDADVDEAVAAATRVRATLTVPMFAGVGWYTGDVDLDLGTLASPISLSKAYAAWVAEDPSATIVMRSSTGGQAPYQRRSVPFPSTITYNYRGDRVGRPQLSLTVTPSFDEKAVAEASTGIEFGQLAKAKASFDVTYSKR</sequence>
<name>A0ABV8Q289_9MICO</name>